<dbReference type="GO" id="GO:0005737">
    <property type="term" value="C:cytoplasm"/>
    <property type="evidence" value="ECO:0007669"/>
    <property type="project" value="TreeGrafter"/>
</dbReference>
<evidence type="ECO:0000256" key="2">
    <source>
        <dbReference type="ARBA" id="ARBA00023239"/>
    </source>
</evidence>
<protein>
    <submittedName>
        <fullName evidence="5">Putative intracellular protease/amidase</fullName>
    </submittedName>
</protein>
<dbReference type="CDD" id="cd03141">
    <property type="entry name" value="GATase1_Hsp31_like"/>
    <property type="match status" value="1"/>
</dbReference>
<dbReference type="InterPro" id="IPR029062">
    <property type="entry name" value="Class_I_gatase-like"/>
</dbReference>
<dbReference type="AlphaFoldDB" id="A0A841DUJ5"/>
<keyword evidence="6" id="KW-1185">Reference proteome</keyword>
<dbReference type="Proteomes" id="UP000558997">
    <property type="component" value="Unassembled WGS sequence"/>
</dbReference>
<evidence type="ECO:0000313" key="6">
    <source>
        <dbReference type="Proteomes" id="UP000558997"/>
    </source>
</evidence>
<dbReference type="SUPFAM" id="SSF52317">
    <property type="entry name" value="Class I glutamine amidotransferase-like"/>
    <property type="match status" value="1"/>
</dbReference>
<feature type="domain" description="DJ-1/PfpI" evidence="4">
    <location>
        <begin position="31"/>
        <end position="222"/>
    </location>
</feature>
<dbReference type="GO" id="GO:0019243">
    <property type="term" value="P:methylglyoxal catabolic process to D-lactate via S-lactoyl-glutathione"/>
    <property type="evidence" value="ECO:0007669"/>
    <property type="project" value="TreeGrafter"/>
</dbReference>
<dbReference type="GO" id="GO:0019172">
    <property type="term" value="F:glyoxalase III activity"/>
    <property type="evidence" value="ECO:0007669"/>
    <property type="project" value="TreeGrafter"/>
</dbReference>
<dbReference type="Gene3D" id="3.40.50.880">
    <property type="match status" value="1"/>
</dbReference>
<proteinExistence type="inferred from homology"/>
<gene>
    <name evidence="5" type="ORF">HDA44_003886</name>
</gene>
<comment type="caution">
    <text evidence="5">The sequence shown here is derived from an EMBL/GenBank/DDBJ whole genome shotgun (WGS) entry which is preliminary data.</text>
</comment>
<keyword evidence="5" id="KW-0645">Protease</keyword>
<comment type="similarity">
    <text evidence="3">Belongs to the peptidase C56 family. HSP31-like subfamily.</text>
</comment>
<evidence type="ECO:0000313" key="5">
    <source>
        <dbReference type="EMBL" id="MBB5980545.1"/>
    </source>
</evidence>
<sequence length="227" mass="23632">MQRTATRRILIGLTSHDDLGGVRKTGYYLPEVAHPWKVFTAAGYTVDLASVAGGEPPVDGADLNDPVQREYTEDVEMAAKTLATPRFADVQAADYDAILFAGGHGTMWDFPNDPDLARVAVEIYSAGGVLAAVCHGPAALVGLYGVDGRPVVEGKQVAAFTNAEEAAVGLADVVPFLLQSRLESLGATHTGAPNFEPHTITDGHLVTGQNPASAKDVAAAVLAVLNG</sequence>
<dbReference type="RefSeq" id="WP_184836371.1">
    <property type="nucleotide sequence ID" value="NZ_BAAAVN010000003.1"/>
</dbReference>
<evidence type="ECO:0000256" key="1">
    <source>
        <dbReference type="ARBA" id="ARBA00023016"/>
    </source>
</evidence>
<dbReference type="PANTHER" id="PTHR48094:SF11">
    <property type="entry name" value="GLUTATHIONE-INDEPENDENT GLYOXALASE HSP31-RELATED"/>
    <property type="match status" value="1"/>
</dbReference>
<dbReference type="PANTHER" id="PTHR48094">
    <property type="entry name" value="PROTEIN/NUCLEIC ACID DEGLYCASE DJ-1-RELATED"/>
    <property type="match status" value="1"/>
</dbReference>
<keyword evidence="5" id="KW-0378">Hydrolase</keyword>
<dbReference type="EMBL" id="JACHNF010000001">
    <property type="protein sequence ID" value="MBB5980545.1"/>
    <property type="molecule type" value="Genomic_DNA"/>
</dbReference>
<dbReference type="InterPro" id="IPR002818">
    <property type="entry name" value="DJ-1/PfpI"/>
</dbReference>
<keyword evidence="2" id="KW-0456">Lyase</keyword>
<name>A0A841DUJ5_9ACTN</name>
<organism evidence="5 6">
    <name type="scientific">Kribbella solani</name>
    <dbReference type="NCBI Taxonomy" id="236067"/>
    <lineage>
        <taxon>Bacteria</taxon>
        <taxon>Bacillati</taxon>
        <taxon>Actinomycetota</taxon>
        <taxon>Actinomycetes</taxon>
        <taxon>Propionibacteriales</taxon>
        <taxon>Kribbellaceae</taxon>
        <taxon>Kribbella</taxon>
    </lineage>
</organism>
<accession>A0A841DUJ5</accession>
<keyword evidence="1" id="KW-0346">Stress response</keyword>
<dbReference type="GO" id="GO:0006508">
    <property type="term" value="P:proteolysis"/>
    <property type="evidence" value="ECO:0007669"/>
    <property type="project" value="UniProtKB-KW"/>
</dbReference>
<dbReference type="GO" id="GO:0008233">
    <property type="term" value="F:peptidase activity"/>
    <property type="evidence" value="ECO:0007669"/>
    <property type="project" value="UniProtKB-KW"/>
</dbReference>
<evidence type="ECO:0000259" key="4">
    <source>
        <dbReference type="Pfam" id="PF01965"/>
    </source>
</evidence>
<evidence type="ECO:0000256" key="3">
    <source>
        <dbReference type="ARBA" id="ARBA00038493"/>
    </source>
</evidence>
<dbReference type="Pfam" id="PF01965">
    <property type="entry name" value="DJ-1_PfpI"/>
    <property type="match status" value="1"/>
</dbReference>
<reference evidence="5 6" key="1">
    <citation type="submission" date="2020-08" db="EMBL/GenBank/DDBJ databases">
        <title>Sequencing the genomes of 1000 actinobacteria strains.</title>
        <authorList>
            <person name="Klenk H.-P."/>
        </authorList>
    </citation>
    <scope>NUCLEOTIDE SEQUENCE [LARGE SCALE GENOMIC DNA]</scope>
    <source>
        <strain evidence="5 6">DSM 17294</strain>
    </source>
</reference>
<dbReference type="InterPro" id="IPR050325">
    <property type="entry name" value="Prot/Nucl_acid_deglycase"/>
</dbReference>